<dbReference type="Proteomes" id="UP001160148">
    <property type="component" value="Unassembled WGS sequence"/>
</dbReference>
<dbReference type="InterPro" id="IPR015943">
    <property type="entry name" value="WD40/YVTN_repeat-like_dom_sf"/>
</dbReference>
<keyword evidence="4 11" id="KW-0853">WD repeat</keyword>
<feature type="repeat" description="WD" evidence="11">
    <location>
        <begin position="555"/>
        <end position="588"/>
    </location>
</feature>
<evidence type="ECO:0000313" key="13">
    <source>
        <dbReference type="Proteomes" id="UP001160148"/>
    </source>
</evidence>
<dbReference type="GO" id="GO:0036157">
    <property type="term" value="C:outer dynein arm"/>
    <property type="evidence" value="ECO:0007669"/>
    <property type="project" value="TreeGrafter"/>
</dbReference>
<evidence type="ECO:0000256" key="8">
    <source>
        <dbReference type="ARBA" id="ARBA00023175"/>
    </source>
</evidence>
<keyword evidence="5" id="KW-0493">Microtubule</keyword>
<keyword evidence="7" id="KW-0243">Dynein</keyword>
<keyword evidence="8" id="KW-0505">Motor protein</keyword>
<keyword evidence="10" id="KW-0966">Cell projection</keyword>
<accession>A0AAV0YAV2</accession>
<keyword evidence="6" id="KW-0677">Repeat</keyword>
<dbReference type="GO" id="GO:0045504">
    <property type="term" value="F:dynein heavy chain binding"/>
    <property type="evidence" value="ECO:0007669"/>
    <property type="project" value="TreeGrafter"/>
</dbReference>
<dbReference type="InterPro" id="IPR050687">
    <property type="entry name" value="Dynein_IC"/>
</dbReference>
<dbReference type="GO" id="GO:0045503">
    <property type="term" value="F:dynein light chain binding"/>
    <property type="evidence" value="ECO:0007669"/>
    <property type="project" value="TreeGrafter"/>
</dbReference>
<evidence type="ECO:0000256" key="3">
    <source>
        <dbReference type="ARBA" id="ARBA00022490"/>
    </source>
</evidence>
<dbReference type="PANTHER" id="PTHR12442">
    <property type="entry name" value="DYNEIN INTERMEDIATE CHAIN"/>
    <property type="match status" value="1"/>
</dbReference>
<evidence type="ECO:0000256" key="7">
    <source>
        <dbReference type="ARBA" id="ARBA00023017"/>
    </source>
</evidence>
<keyword evidence="3" id="KW-0963">Cytoplasm</keyword>
<dbReference type="PROSITE" id="PS50082">
    <property type="entry name" value="WD_REPEATS_2"/>
    <property type="match status" value="1"/>
</dbReference>
<evidence type="ECO:0000256" key="6">
    <source>
        <dbReference type="ARBA" id="ARBA00022737"/>
    </source>
</evidence>
<keyword evidence="13" id="KW-1185">Reference proteome</keyword>
<reference evidence="12 13" key="1">
    <citation type="submission" date="2023-01" db="EMBL/GenBank/DDBJ databases">
        <authorList>
            <person name="Whitehead M."/>
        </authorList>
    </citation>
    <scope>NUCLEOTIDE SEQUENCE [LARGE SCALE GENOMIC DNA]</scope>
</reference>
<comment type="subcellular location">
    <subcellularLocation>
        <location evidence="1">Cytoplasm</location>
        <location evidence="1">Cytoskeleton</location>
        <location evidence="1">Cilium axoneme</location>
    </subcellularLocation>
</comment>
<dbReference type="SUPFAM" id="SSF50978">
    <property type="entry name" value="WD40 repeat-like"/>
    <property type="match status" value="1"/>
</dbReference>
<dbReference type="GO" id="GO:0005874">
    <property type="term" value="C:microtubule"/>
    <property type="evidence" value="ECO:0007669"/>
    <property type="project" value="UniProtKB-KW"/>
</dbReference>
<protein>
    <recommendedName>
        <fullName evidence="14">Dynein intermediate chain 1, axonemal</fullName>
    </recommendedName>
</protein>
<evidence type="ECO:0000256" key="2">
    <source>
        <dbReference type="ARBA" id="ARBA00011059"/>
    </source>
</evidence>
<comment type="similarity">
    <text evidence="2">Belongs to the dynein intermediate chain family.</text>
</comment>
<gene>
    <name evidence="12" type="ORF">MEUPH1_LOCUS30827</name>
</gene>
<dbReference type="GO" id="GO:0036158">
    <property type="term" value="P:outer dynein arm assembly"/>
    <property type="evidence" value="ECO:0007669"/>
    <property type="project" value="TreeGrafter"/>
</dbReference>
<sequence length="714" mass="82295">MKTSKKKAKETAKVVLSDDPVKPDDQLVLNQEELDDVYGNGLFVKEPPTPHAKVIYSNRQRTFLPKKEITNCIKLFELKSTLFHRESMNAIIQIENELCRKPENLGTDEIMVENITEEGEEEEYIDPLALDLDIDDLESVEDVNEEFMHENIEMGEEGEVESILTDLKNVPEEEIESKVIKKVSDESFLSLPVTKLCTVVKLKNKFNFFDRVSQTKKILMRNKDTQTPVTKTFDFAASVSLSDIYDTYEADYAIQKEEKEKEMREKLAAHMGKRKTKPRKRMYIEQDEMIYELLKVAKIVEKIISLNATDAIAQDFRYYEDPSDQYRDRGEGTLMLMWTMVYEEEKKLIVTDITWSPDYFDMFAITLSIPLSELKFTESPDIGYVCLWVLKNSSYPDYVAHTQSGAMCLSFHHDFGYLLAVGLRDGNLAVYNVSLLQNEPQYSTHSAGTKLMASVMQVVWCKNLPTGEMNFFSVSEDGSVCQWILMQNELMKVVRMSLVIDMYPEIELGGIKQTYYARGTTIAFNPTEPEIYLIGTVEGYIFKCNTEWSCYVQRFKAHEMPINRIDFNKFDSNIYLTCSEDFVIKLWEDKSEIPLIIFDLQTGLTDVRWSPFSSSVFGVITVDCRVLFYDLDVSTKNSVCEQLIHSTEKYRLVRLAFDRRVPMIVVGSSRGTIVTYKLSPNLRAIMKSPKKGVQIPTETLELEKLHTVLNSVRE</sequence>
<dbReference type="GO" id="GO:0003341">
    <property type="term" value="P:cilium movement"/>
    <property type="evidence" value="ECO:0007669"/>
    <property type="project" value="TreeGrafter"/>
</dbReference>
<dbReference type="InterPro" id="IPR036322">
    <property type="entry name" value="WD40_repeat_dom_sf"/>
</dbReference>
<evidence type="ECO:0000256" key="9">
    <source>
        <dbReference type="ARBA" id="ARBA00023212"/>
    </source>
</evidence>
<proteinExistence type="inferred from homology"/>
<dbReference type="EMBL" id="CARXXK010001804">
    <property type="protein sequence ID" value="CAI6377593.1"/>
    <property type="molecule type" value="Genomic_DNA"/>
</dbReference>
<dbReference type="SMART" id="SM00320">
    <property type="entry name" value="WD40"/>
    <property type="match status" value="5"/>
</dbReference>
<evidence type="ECO:0000256" key="5">
    <source>
        <dbReference type="ARBA" id="ARBA00022701"/>
    </source>
</evidence>
<dbReference type="PANTHER" id="PTHR12442:SF11">
    <property type="entry name" value="DYNEIN AXONEMAL INTERMEDIATE CHAIN 1"/>
    <property type="match status" value="1"/>
</dbReference>
<evidence type="ECO:0000256" key="10">
    <source>
        <dbReference type="ARBA" id="ARBA00023273"/>
    </source>
</evidence>
<evidence type="ECO:0000313" key="12">
    <source>
        <dbReference type="EMBL" id="CAI6377593.1"/>
    </source>
</evidence>
<dbReference type="AlphaFoldDB" id="A0AAV0YAV2"/>
<evidence type="ECO:0000256" key="4">
    <source>
        <dbReference type="ARBA" id="ARBA00022574"/>
    </source>
</evidence>
<evidence type="ECO:0008006" key="14">
    <source>
        <dbReference type="Google" id="ProtNLM"/>
    </source>
</evidence>
<name>A0AAV0YAV2_9HEMI</name>
<keyword evidence="9" id="KW-0206">Cytoskeleton</keyword>
<comment type="caution">
    <text evidence="12">The sequence shown here is derived from an EMBL/GenBank/DDBJ whole genome shotgun (WGS) entry which is preliminary data.</text>
</comment>
<organism evidence="12 13">
    <name type="scientific">Macrosiphum euphorbiae</name>
    <name type="common">potato aphid</name>
    <dbReference type="NCBI Taxonomy" id="13131"/>
    <lineage>
        <taxon>Eukaryota</taxon>
        <taxon>Metazoa</taxon>
        <taxon>Ecdysozoa</taxon>
        <taxon>Arthropoda</taxon>
        <taxon>Hexapoda</taxon>
        <taxon>Insecta</taxon>
        <taxon>Pterygota</taxon>
        <taxon>Neoptera</taxon>
        <taxon>Paraneoptera</taxon>
        <taxon>Hemiptera</taxon>
        <taxon>Sternorrhyncha</taxon>
        <taxon>Aphidomorpha</taxon>
        <taxon>Aphidoidea</taxon>
        <taxon>Aphididae</taxon>
        <taxon>Macrosiphini</taxon>
        <taxon>Macrosiphum</taxon>
    </lineage>
</organism>
<evidence type="ECO:0000256" key="11">
    <source>
        <dbReference type="PROSITE-ProRule" id="PRU00221"/>
    </source>
</evidence>
<evidence type="ECO:0000256" key="1">
    <source>
        <dbReference type="ARBA" id="ARBA00004430"/>
    </source>
</evidence>
<dbReference type="Pfam" id="PF00400">
    <property type="entry name" value="WD40"/>
    <property type="match status" value="1"/>
</dbReference>
<dbReference type="Gene3D" id="2.130.10.10">
    <property type="entry name" value="YVTN repeat-like/Quinoprotein amine dehydrogenase"/>
    <property type="match status" value="2"/>
</dbReference>
<dbReference type="InterPro" id="IPR001680">
    <property type="entry name" value="WD40_rpt"/>
</dbReference>